<dbReference type="InterPro" id="IPR052472">
    <property type="entry name" value="MORN3"/>
</dbReference>
<name>A0A8B9QFU0_APTOW</name>
<organism evidence="7 8">
    <name type="scientific">Apteryx owenii</name>
    <name type="common">Little spotted kiwi</name>
    <dbReference type="NCBI Taxonomy" id="8824"/>
    <lineage>
        <taxon>Eukaryota</taxon>
        <taxon>Metazoa</taxon>
        <taxon>Chordata</taxon>
        <taxon>Craniata</taxon>
        <taxon>Vertebrata</taxon>
        <taxon>Euteleostomi</taxon>
        <taxon>Archelosauria</taxon>
        <taxon>Archosauria</taxon>
        <taxon>Dinosauria</taxon>
        <taxon>Saurischia</taxon>
        <taxon>Theropoda</taxon>
        <taxon>Coelurosauria</taxon>
        <taxon>Aves</taxon>
        <taxon>Palaeognathae</taxon>
        <taxon>Apterygiformes</taxon>
        <taxon>Apterygidae</taxon>
        <taxon>Apteryx</taxon>
    </lineage>
</organism>
<comment type="function">
    <text evidence="5">Assembles a suppression complex (suppresome) by tethering SIRT1 and MDM2 to regulate composite modifications of p53/TP53. Confers both deacetylation-mediated functional inactivation, by SIRT1, and ubiquitination-dependent degradation, by MDM2, of p53/TP53, promoting a proliferative and cell survival behaviors. May play a role in the regulation of spermatogenesis.</text>
</comment>
<keyword evidence="8" id="KW-1185">Reference proteome</keyword>
<evidence type="ECO:0000256" key="5">
    <source>
        <dbReference type="ARBA" id="ARBA00045851"/>
    </source>
</evidence>
<keyword evidence="3" id="KW-0968">Cytoplasmic vesicle</keyword>
<dbReference type="SMART" id="SM00698">
    <property type="entry name" value="MORN"/>
    <property type="match status" value="6"/>
</dbReference>
<dbReference type="Pfam" id="PF02493">
    <property type="entry name" value="MORN"/>
    <property type="match status" value="6"/>
</dbReference>
<dbReference type="Ensembl" id="ENSAOWT00000027735.1">
    <property type="protein sequence ID" value="ENSAOWP00000024479.1"/>
    <property type="gene ID" value="ENSAOWG00000016538.1"/>
</dbReference>
<dbReference type="AlphaFoldDB" id="A0A8B9QFU0"/>
<dbReference type="PANTHER" id="PTHR46511">
    <property type="entry name" value="MORN REPEAT-CONTAINING PROTEIN 3"/>
    <property type="match status" value="1"/>
</dbReference>
<proteinExistence type="predicted"/>
<evidence type="ECO:0000256" key="1">
    <source>
        <dbReference type="ARBA" id="ARBA00004218"/>
    </source>
</evidence>
<evidence type="ECO:0000256" key="6">
    <source>
        <dbReference type="SAM" id="MobiDB-lite"/>
    </source>
</evidence>
<dbReference type="InterPro" id="IPR003409">
    <property type="entry name" value="MORN"/>
</dbReference>
<reference evidence="7" key="2">
    <citation type="submission" date="2025-09" db="UniProtKB">
        <authorList>
            <consortium name="Ensembl"/>
        </authorList>
    </citation>
    <scope>IDENTIFICATION</scope>
</reference>
<evidence type="ECO:0000256" key="2">
    <source>
        <dbReference type="ARBA" id="ARBA00022737"/>
    </source>
</evidence>
<protein>
    <recommendedName>
        <fullName evidence="4">MORN repeat-containing protein 3</fullName>
    </recommendedName>
</protein>
<feature type="region of interest" description="Disordered" evidence="6">
    <location>
        <begin position="1"/>
        <end position="21"/>
    </location>
</feature>
<dbReference type="PANTHER" id="PTHR46511:SF1">
    <property type="entry name" value="MORN REPEAT-CONTAINING PROTEIN 3"/>
    <property type="match status" value="1"/>
</dbReference>
<sequence length="238" mass="27305">MPFAKCPPTAEPPWHERDRRAQKSGLRHTVYAANGDQYTGEWLDNRKHGKGTQIWKRTGAIYNGDWKFGKRDGYGSYSIPDPVTKEYKKVYTGWWKNDKKCGYGTRFYAGGEYYEGEWRGGLRSGWGRLYRRDGSIYEGQWLGDQPCGQGMLRLPNENRYEGGWKDGKKHGPGKFFYLDTGQLFEGVWAADIPKYGIMIDFGRDEAPTPTQYPIPKIELADPDGVLEEAQAMFDDSQK</sequence>
<reference evidence="7" key="1">
    <citation type="submission" date="2025-08" db="UniProtKB">
        <authorList>
            <consortium name="Ensembl"/>
        </authorList>
    </citation>
    <scope>IDENTIFICATION</scope>
</reference>
<evidence type="ECO:0000256" key="4">
    <source>
        <dbReference type="ARBA" id="ARBA00039854"/>
    </source>
</evidence>
<evidence type="ECO:0000313" key="7">
    <source>
        <dbReference type="Ensembl" id="ENSAOWP00000024479.1"/>
    </source>
</evidence>
<dbReference type="GO" id="GO:0001669">
    <property type="term" value="C:acrosomal vesicle"/>
    <property type="evidence" value="ECO:0007669"/>
    <property type="project" value="UniProtKB-SubCell"/>
</dbReference>
<evidence type="ECO:0000313" key="8">
    <source>
        <dbReference type="Proteomes" id="UP000694424"/>
    </source>
</evidence>
<dbReference type="SUPFAM" id="SSF82185">
    <property type="entry name" value="Histone H3 K4-specific methyltransferase SET7/9 N-terminal domain"/>
    <property type="match status" value="2"/>
</dbReference>
<dbReference type="Proteomes" id="UP000694424">
    <property type="component" value="Unplaced"/>
</dbReference>
<comment type="subcellular location">
    <subcellularLocation>
        <location evidence="1">Cytoplasmic vesicle</location>
        <location evidence="1">Secretory vesicle</location>
        <location evidence="1">Acrosome</location>
    </subcellularLocation>
</comment>
<accession>A0A8B9QFU0</accession>
<dbReference type="Gene3D" id="2.20.110.10">
    <property type="entry name" value="Histone H3 K4-specific methyltransferase SET7/9 N-terminal domain"/>
    <property type="match status" value="3"/>
</dbReference>
<evidence type="ECO:0000256" key="3">
    <source>
        <dbReference type="ARBA" id="ARBA00023329"/>
    </source>
</evidence>
<keyword evidence="2" id="KW-0677">Repeat</keyword>